<gene>
    <name evidence="1" type="ORF">HYY65_08045</name>
</gene>
<name>A0A932GQ22_UNCTE</name>
<dbReference type="AlphaFoldDB" id="A0A932GQ22"/>
<reference evidence="1" key="1">
    <citation type="submission" date="2020-07" db="EMBL/GenBank/DDBJ databases">
        <title>Huge and variable diversity of episymbiotic CPR bacteria and DPANN archaea in groundwater ecosystems.</title>
        <authorList>
            <person name="He C.Y."/>
            <person name="Keren R."/>
            <person name="Whittaker M."/>
            <person name="Farag I.F."/>
            <person name="Doudna J."/>
            <person name="Cate J.H.D."/>
            <person name="Banfield J.F."/>
        </authorList>
    </citation>
    <scope>NUCLEOTIDE SEQUENCE</scope>
    <source>
        <strain evidence="1">NC_groundwater_717_Ag_S-0.2um_59_8</strain>
    </source>
</reference>
<dbReference type="Proteomes" id="UP000741360">
    <property type="component" value="Unassembled WGS sequence"/>
</dbReference>
<sequence length="51" mass="5797">MVRDPARFEWHEVIKVAHYYLSVDALSGPMQVREDSTLYGKGLESGEGEDK</sequence>
<protein>
    <submittedName>
        <fullName evidence="1">Uncharacterized protein</fullName>
    </submittedName>
</protein>
<proteinExistence type="predicted"/>
<accession>A0A932GQ22</accession>
<evidence type="ECO:0000313" key="2">
    <source>
        <dbReference type="Proteomes" id="UP000741360"/>
    </source>
</evidence>
<dbReference type="EMBL" id="JACPSX010000153">
    <property type="protein sequence ID" value="MBI3014989.1"/>
    <property type="molecule type" value="Genomic_DNA"/>
</dbReference>
<comment type="caution">
    <text evidence="1">The sequence shown here is derived from an EMBL/GenBank/DDBJ whole genome shotgun (WGS) entry which is preliminary data.</text>
</comment>
<organism evidence="1 2">
    <name type="scientific">Tectimicrobiota bacterium</name>
    <dbReference type="NCBI Taxonomy" id="2528274"/>
    <lineage>
        <taxon>Bacteria</taxon>
        <taxon>Pseudomonadati</taxon>
        <taxon>Nitrospinota/Tectimicrobiota group</taxon>
        <taxon>Candidatus Tectimicrobiota</taxon>
    </lineage>
</organism>
<evidence type="ECO:0000313" key="1">
    <source>
        <dbReference type="EMBL" id="MBI3014989.1"/>
    </source>
</evidence>